<dbReference type="InterPro" id="IPR046153">
    <property type="entry name" value="DUF6155"/>
</dbReference>
<dbReference type="SUPFAM" id="SSF47095">
    <property type="entry name" value="HMG-box"/>
    <property type="match status" value="1"/>
</dbReference>
<accession>A0ABY3AAV2</accession>
<dbReference type="EMBL" id="VHIF01000001">
    <property type="protein sequence ID" value="TQO37033.1"/>
    <property type="molecule type" value="Genomic_DNA"/>
</dbReference>
<sequence length="158" mass="18616">MAFREVKKELNGMDKTEIVKLISEMYKKIPAAKTYLDIFATGEIKQLVEKYKKEIEKYIYPSGRNMQLRETEARKIIRTVQKMKITELNVELELHYVVCCLEVIEDFGYWDQGYYVALEKMFYNATSGINELGVEEKYEERIIGIIHKASEFGLELSY</sequence>
<dbReference type="Pfam" id="PF19652">
    <property type="entry name" value="DUF6155"/>
    <property type="match status" value="1"/>
</dbReference>
<evidence type="ECO:0000313" key="2">
    <source>
        <dbReference type="Proteomes" id="UP000315363"/>
    </source>
</evidence>
<comment type="caution">
    <text evidence="1">The sequence shown here is derived from an EMBL/GenBank/DDBJ whole genome shotgun (WGS) entry which is preliminary data.</text>
</comment>
<name>A0ABY3AAV2_9FLAO</name>
<reference evidence="1 2" key="1">
    <citation type="submission" date="2019-06" db="EMBL/GenBank/DDBJ databases">
        <title>A large-scale integrated study on North Sea by COGITO (Coastal Microbe Genomic &amp; Taxonomic Observatory).</title>
        <authorList>
            <person name="Teeling H."/>
        </authorList>
    </citation>
    <scope>NUCLEOTIDE SEQUENCE [LARGE SCALE GENOMIC DNA]</scope>
    <source>
        <strain evidence="1 2">MAR_2009_79</strain>
    </source>
</reference>
<gene>
    <name evidence="1" type="ORF">GQ41_1624</name>
</gene>
<evidence type="ECO:0000313" key="1">
    <source>
        <dbReference type="EMBL" id="TQO37033.1"/>
    </source>
</evidence>
<dbReference type="InterPro" id="IPR036910">
    <property type="entry name" value="HMG_box_dom_sf"/>
</dbReference>
<keyword evidence="2" id="KW-1185">Reference proteome</keyword>
<organism evidence="1 2">
    <name type="scientific">Arenibacter algicola</name>
    <dbReference type="NCBI Taxonomy" id="616991"/>
    <lineage>
        <taxon>Bacteria</taxon>
        <taxon>Pseudomonadati</taxon>
        <taxon>Bacteroidota</taxon>
        <taxon>Flavobacteriia</taxon>
        <taxon>Flavobacteriales</taxon>
        <taxon>Flavobacteriaceae</taxon>
        <taxon>Arenibacter</taxon>
    </lineage>
</organism>
<dbReference type="RefSeq" id="WP_142189072.1">
    <property type="nucleotide sequence ID" value="NZ_VHIF01000001.1"/>
</dbReference>
<proteinExistence type="predicted"/>
<dbReference type="Proteomes" id="UP000315363">
    <property type="component" value="Unassembled WGS sequence"/>
</dbReference>
<protein>
    <submittedName>
        <fullName evidence="1">Uncharacterized protein</fullName>
    </submittedName>
</protein>